<feature type="compositionally biased region" description="Acidic residues" evidence="6">
    <location>
        <begin position="83"/>
        <end position="93"/>
    </location>
</feature>
<dbReference type="EMBL" id="CP144530">
    <property type="protein sequence ID" value="WWC58075.1"/>
    <property type="molecule type" value="Genomic_DNA"/>
</dbReference>
<keyword evidence="1" id="KW-0479">Metal-binding</keyword>
<feature type="region of interest" description="Disordered" evidence="6">
    <location>
        <begin position="446"/>
        <end position="475"/>
    </location>
</feature>
<evidence type="ECO:0000313" key="9">
    <source>
        <dbReference type="EMBL" id="OBR88796.1"/>
    </source>
</evidence>
<feature type="domain" description="C2H2-type" evidence="8">
    <location>
        <begin position="333"/>
        <end position="363"/>
    </location>
</feature>
<feature type="compositionally biased region" description="Basic and acidic residues" evidence="6">
    <location>
        <begin position="446"/>
        <end position="456"/>
    </location>
</feature>
<dbReference type="PROSITE" id="PS50157">
    <property type="entry name" value="ZINC_FINGER_C2H2_2"/>
    <property type="match status" value="1"/>
</dbReference>
<reference evidence="10" key="3">
    <citation type="submission" date="2024-02" db="EMBL/GenBank/DDBJ databases">
        <title>Comparative genomics of Cryptococcus and Kwoniella reveals pathogenesis evolution and contrasting modes of karyotype evolution via chromosome fusion or intercentromeric recombination.</title>
        <authorList>
            <person name="Coelho M.A."/>
            <person name="David-Palma M."/>
            <person name="Shea T."/>
            <person name="Bowers K."/>
            <person name="McGinley-Smith S."/>
            <person name="Mohammad A.W."/>
            <person name="Gnirke A."/>
            <person name="Yurkov A.M."/>
            <person name="Nowrousian M."/>
            <person name="Sun S."/>
            <person name="Cuomo C.A."/>
            <person name="Heitman J."/>
        </authorList>
    </citation>
    <scope>NUCLEOTIDE SEQUENCE</scope>
    <source>
        <strain evidence="10">CBS 10117</strain>
    </source>
</reference>
<proteinExistence type="predicted"/>
<feature type="compositionally biased region" description="Low complexity" evidence="6">
    <location>
        <begin position="111"/>
        <end position="121"/>
    </location>
</feature>
<evidence type="ECO:0000256" key="2">
    <source>
        <dbReference type="ARBA" id="ARBA00022737"/>
    </source>
</evidence>
<dbReference type="PROSITE" id="PS00028">
    <property type="entry name" value="ZINC_FINGER_C2H2_1"/>
    <property type="match status" value="2"/>
</dbReference>
<organism evidence="9">
    <name type="scientific">Kwoniella dejecticola CBS 10117</name>
    <dbReference type="NCBI Taxonomy" id="1296121"/>
    <lineage>
        <taxon>Eukaryota</taxon>
        <taxon>Fungi</taxon>
        <taxon>Dikarya</taxon>
        <taxon>Basidiomycota</taxon>
        <taxon>Agaricomycotina</taxon>
        <taxon>Tremellomycetes</taxon>
        <taxon>Tremellales</taxon>
        <taxon>Cryptococcaceae</taxon>
        <taxon>Kwoniella</taxon>
    </lineage>
</organism>
<feature type="region of interest" description="Disordered" evidence="6">
    <location>
        <begin position="105"/>
        <end position="163"/>
    </location>
</feature>
<feature type="signal peptide" evidence="7">
    <location>
        <begin position="1"/>
        <end position="20"/>
    </location>
</feature>
<feature type="chain" id="PRO_5008342385" description="C2H2-type domain-containing protein" evidence="7">
    <location>
        <begin position="21"/>
        <end position="793"/>
    </location>
</feature>
<evidence type="ECO:0000256" key="1">
    <source>
        <dbReference type="ARBA" id="ARBA00022723"/>
    </source>
</evidence>
<dbReference type="GO" id="GO:0008270">
    <property type="term" value="F:zinc ion binding"/>
    <property type="evidence" value="ECO:0007669"/>
    <property type="project" value="UniProtKB-KW"/>
</dbReference>
<protein>
    <recommendedName>
        <fullName evidence="8">C2H2-type domain-containing protein</fullName>
    </recommendedName>
</protein>
<feature type="compositionally biased region" description="Basic and acidic residues" evidence="6">
    <location>
        <begin position="61"/>
        <end position="82"/>
    </location>
</feature>
<reference evidence="10" key="2">
    <citation type="submission" date="2013-07" db="EMBL/GenBank/DDBJ databases">
        <authorList>
            <consortium name="The Broad Institute Genome Sequencing Platform"/>
            <person name="Cuomo C."/>
            <person name="Litvintseva A."/>
            <person name="Chen Y."/>
            <person name="Heitman J."/>
            <person name="Sun S."/>
            <person name="Springer D."/>
            <person name="Dromer F."/>
            <person name="Young S.K."/>
            <person name="Zeng Q."/>
            <person name="Gargeya S."/>
            <person name="Fitzgerald M."/>
            <person name="Abouelleil A."/>
            <person name="Alvarado L."/>
            <person name="Berlin A.M."/>
            <person name="Chapman S.B."/>
            <person name="Dewar J."/>
            <person name="Goldberg J."/>
            <person name="Griggs A."/>
            <person name="Gujja S."/>
            <person name="Hansen M."/>
            <person name="Howarth C."/>
            <person name="Imamovic A."/>
            <person name="Larimer J."/>
            <person name="McCowan C."/>
            <person name="Murphy C."/>
            <person name="Pearson M."/>
            <person name="Priest M."/>
            <person name="Roberts A."/>
            <person name="Saif S."/>
            <person name="Shea T."/>
            <person name="Sykes S."/>
            <person name="Wortman J."/>
            <person name="Nusbaum C."/>
            <person name="Birren B."/>
        </authorList>
    </citation>
    <scope>NUCLEOTIDE SEQUENCE</scope>
    <source>
        <strain evidence="10">CBS 10117</strain>
    </source>
</reference>
<dbReference type="Proteomes" id="UP000078595">
    <property type="component" value="Chromosome 1"/>
</dbReference>
<feature type="compositionally biased region" description="Basic and acidic residues" evidence="6">
    <location>
        <begin position="122"/>
        <end position="156"/>
    </location>
</feature>
<evidence type="ECO:0000256" key="7">
    <source>
        <dbReference type="SAM" id="SignalP"/>
    </source>
</evidence>
<keyword evidence="11" id="KW-1185">Reference proteome</keyword>
<keyword evidence="4" id="KW-0862">Zinc</keyword>
<dbReference type="KEGG" id="kdj:28964312"/>
<keyword evidence="3 5" id="KW-0863">Zinc-finger</keyword>
<dbReference type="AlphaFoldDB" id="A0A1A6AFG2"/>
<dbReference type="SMART" id="SM00355">
    <property type="entry name" value="ZnF_C2H2"/>
    <property type="match status" value="4"/>
</dbReference>
<feature type="region of interest" description="Disordered" evidence="6">
    <location>
        <begin position="58"/>
        <end position="93"/>
    </location>
</feature>
<reference evidence="9" key="1">
    <citation type="submission" date="2013-07" db="EMBL/GenBank/DDBJ databases">
        <title>The Genome Sequence of Cryptococcus dejecticola CBS10117.</title>
        <authorList>
            <consortium name="The Broad Institute Genome Sequencing Platform"/>
            <person name="Cuomo C."/>
            <person name="Litvintseva A."/>
            <person name="Chen Y."/>
            <person name="Heitman J."/>
            <person name="Sun S."/>
            <person name="Springer D."/>
            <person name="Dromer F."/>
            <person name="Young S.K."/>
            <person name="Zeng Q."/>
            <person name="Gargeya S."/>
            <person name="Fitzgerald M."/>
            <person name="Abouelleil A."/>
            <person name="Alvarado L."/>
            <person name="Berlin A.M."/>
            <person name="Chapman S.B."/>
            <person name="Dewar J."/>
            <person name="Goldberg J."/>
            <person name="Griggs A."/>
            <person name="Gujja S."/>
            <person name="Hansen M."/>
            <person name="Howarth C."/>
            <person name="Imamovic A."/>
            <person name="Larimer J."/>
            <person name="McCowan C."/>
            <person name="Murphy C."/>
            <person name="Pearson M."/>
            <person name="Priest M."/>
            <person name="Roberts A."/>
            <person name="Saif S."/>
            <person name="Shea T."/>
            <person name="Sykes S."/>
            <person name="Wortman J."/>
            <person name="Nusbaum C."/>
            <person name="Birren B."/>
        </authorList>
    </citation>
    <scope>NUCLEOTIDE SEQUENCE [LARGE SCALE GENOMIC DNA]</scope>
    <source>
        <strain evidence="9">CBS 10117</strain>
    </source>
</reference>
<dbReference type="InterPro" id="IPR013087">
    <property type="entry name" value="Znf_C2H2_type"/>
</dbReference>
<dbReference type="GeneID" id="28964312"/>
<evidence type="ECO:0000256" key="6">
    <source>
        <dbReference type="SAM" id="MobiDB-lite"/>
    </source>
</evidence>
<dbReference type="RefSeq" id="XP_018266638.1">
    <property type="nucleotide sequence ID" value="XM_018403984.1"/>
</dbReference>
<evidence type="ECO:0000313" key="11">
    <source>
        <dbReference type="Proteomes" id="UP000078595"/>
    </source>
</evidence>
<evidence type="ECO:0000313" key="10">
    <source>
        <dbReference type="EMBL" id="WWC58075.1"/>
    </source>
</evidence>
<gene>
    <name evidence="9" type="ORF">I303_00613</name>
    <name evidence="10" type="ORF">I303_100610</name>
</gene>
<dbReference type="PANTHER" id="PTHR24379:SF121">
    <property type="entry name" value="C2H2-TYPE DOMAIN-CONTAINING PROTEIN"/>
    <property type="match status" value="1"/>
</dbReference>
<name>A0A1A6AFG2_9TREE</name>
<accession>A0A1A6AFG2</accession>
<evidence type="ECO:0000259" key="8">
    <source>
        <dbReference type="PROSITE" id="PS50157"/>
    </source>
</evidence>
<dbReference type="OrthoDB" id="2565094at2759"/>
<evidence type="ECO:0000256" key="5">
    <source>
        <dbReference type="PROSITE-ProRule" id="PRU00042"/>
    </source>
</evidence>
<dbReference type="STRING" id="1296121.A0A1A6AFG2"/>
<dbReference type="EMBL" id="KI894027">
    <property type="protein sequence ID" value="OBR88796.1"/>
    <property type="molecule type" value="Genomic_DNA"/>
</dbReference>
<dbReference type="Gene3D" id="3.30.160.60">
    <property type="entry name" value="Classic Zinc Finger"/>
    <property type="match status" value="1"/>
</dbReference>
<keyword evidence="7" id="KW-0732">Signal</keyword>
<keyword evidence="2" id="KW-0677">Repeat</keyword>
<dbReference type="VEuPathDB" id="FungiDB:I303_00613"/>
<sequence>MILEITFILLLILIEAPLVGEKKSSRRCTCDCGCTHEKIPSPYPSSPITVESNEATLNDVEGQRGLEDRVEGTHDRNGKGEEPEYVGMEDDNGWDDTSYKSTFKKSYQPNSSTWSSASSERSLSRSRSDKEKETEWDYSTRPRPPHFDRSAPDRKASLRSPNRRNNDYGEHWCASCHRSFVDLAAIQQHNLALHSQLTAPLTFAVRAGTGRAMTPIMQSDTSTNACEVCQEEFQTPFAVQAHKETHHPWAVFCTDCLITFVHAQDAQDHYQIIHNAEWNNPRRIQRMLDTLKGSTSSGPTPFIPRTHQIQGGPTFDSPDRPLVFPTHTIQTYYECDECSMIFGNPVELDKHTATPLIHGGRLYDEADFPPLKATISEIAEQVSPVIDAVSLTTRQDNPDEWGMPCYTMAEIGSDAVDHVWAPQARLSPETVLSDDDSCAIPTRAKEDNAMSEKPDLSEANIPAISNPGAEESSQIERVPLRVEATIAVSDYQDSSDVSPQVSTIVDQDDRSTDGFTTEFVTDAPGAVASMSPKTPIQIVPSNTILTPYAKAALASASRISEYPPPEFHDEADVENDSKRESYVDYTDEEPRVIGGIECQLPSMFFSSTSPKKTSTETWSLCSTPPLTLSGESRSNSTSDSLIIEEEDGWTANQEAYEVTIPQTRKSMSLDLGAVENGNRPKPKNRALTGRQTRMMMRSNINQKHRQERETFLTPAQKEIYAKRDKEKKAIKAALQPVFESEWSTITTASSLRPTGGQGGRIVRESAWDKTVRETQERNKMIIAAGAEDVYGGW</sequence>
<dbReference type="PANTHER" id="PTHR24379">
    <property type="entry name" value="KRAB AND ZINC FINGER DOMAIN-CONTAINING"/>
    <property type="match status" value="1"/>
</dbReference>
<evidence type="ECO:0000256" key="4">
    <source>
        <dbReference type="ARBA" id="ARBA00022833"/>
    </source>
</evidence>
<evidence type="ECO:0000256" key="3">
    <source>
        <dbReference type="ARBA" id="ARBA00022771"/>
    </source>
</evidence>